<dbReference type="AlphaFoldDB" id="A0A516ZB55"/>
<sequence>MSAVEKRLTRHPYQKSVVVRELSLALYGVKNCKSIKVKPTDDVDSLDQYCLKPETRLVLPATGYYPPSVDVPVSEFIQVIEEEEELKKFMTILVCLYQRLIFELIRMKTERQGVHFSIPKAVMGNRLQRIRLP</sequence>
<name>A0A516ZB55_9STRA</name>
<keyword evidence="1" id="KW-0150">Chloroplast</keyword>
<protein>
    <submittedName>
        <fullName evidence="1">Uncharacterized protein</fullName>
    </submittedName>
</protein>
<dbReference type="RefSeq" id="YP_009686110.1">
    <property type="nucleotide sequence ID" value="NC_044463.1"/>
</dbReference>
<dbReference type="EMBL" id="MK045450">
    <property type="protein sequence ID" value="QDR24929.1"/>
    <property type="molecule type" value="Genomic_DNA"/>
</dbReference>
<gene>
    <name evidence="1" type="primary">ORF7</name>
</gene>
<dbReference type="GeneID" id="41660677"/>
<proteinExistence type="predicted"/>
<geneLocation type="chloroplast" evidence="1"/>
<evidence type="ECO:0000313" key="1">
    <source>
        <dbReference type="EMBL" id="QDR24929.1"/>
    </source>
</evidence>
<organism evidence="1">
    <name type="scientific">Halamphora americana</name>
    <dbReference type="NCBI Taxonomy" id="2305497"/>
    <lineage>
        <taxon>Eukaryota</taxon>
        <taxon>Sar</taxon>
        <taxon>Stramenopiles</taxon>
        <taxon>Ochrophyta</taxon>
        <taxon>Bacillariophyta</taxon>
        <taxon>Bacillariophyceae</taxon>
        <taxon>Bacillariophycidae</taxon>
        <taxon>Naviculales</taxon>
        <taxon>Amphipleuraceae</taxon>
        <taxon>Halamphora</taxon>
    </lineage>
</organism>
<accession>A0A516ZB55</accession>
<reference evidence="1" key="1">
    <citation type="journal article" date="2019" name="PLoS ONE">
        <title>Extensive chloroplast genome rearrangement amongst three closely related Halamphora spp. (Bacillariophyceae), and evidence for rapid evolution as compared to land plants.</title>
        <authorList>
            <person name="Hamsher S.E."/>
            <person name="Keepers K.G."/>
            <person name="Pogoda C.S."/>
            <person name="Stepanek J.G."/>
            <person name="Kane N.C."/>
            <person name="Kociolek J.P."/>
        </authorList>
    </citation>
    <scope>NUCLEOTIDE SEQUENCE</scope>
</reference>
<keyword evidence="1" id="KW-0934">Plastid</keyword>